<dbReference type="InterPro" id="IPR036291">
    <property type="entry name" value="NAD(P)-bd_dom_sf"/>
</dbReference>
<sequence>MKRVVYTPCGTAVGFRKGYLKEADESFWSDIDYIIAVKPFGGSYMISETLTERATLEFWEKHRLDVVTVMPSFIVGPFISRYGPSSVHSALAMLTGKTLAEISYLLLLKYPQAPLSNADFLGIEWPGMSSKRLLDSGFEFKHGVDETFDGAIECMKKLRLLRSFFLLLRLVYI</sequence>
<dbReference type="SUPFAM" id="SSF51735">
    <property type="entry name" value="NAD(P)-binding Rossmann-fold domains"/>
    <property type="match status" value="1"/>
</dbReference>
<reference evidence="3 4" key="1">
    <citation type="submission" date="2019-09" db="EMBL/GenBank/DDBJ databases">
        <authorList>
            <person name="Ou C."/>
        </authorList>
    </citation>
    <scope>NUCLEOTIDE SEQUENCE [LARGE SCALE GENOMIC DNA]</scope>
    <source>
        <strain evidence="3">S2</strain>
        <tissue evidence="3">Leaf</tissue>
    </source>
</reference>
<dbReference type="Proteomes" id="UP000327157">
    <property type="component" value="Chromosome 7"/>
</dbReference>
<evidence type="ECO:0000256" key="2">
    <source>
        <dbReference type="ARBA" id="ARBA00023002"/>
    </source>
</evidence>
<dbReference type="InterPro" id="IPR050425">
    <property type="entry name" value="NAD(P)_dehydrat-like"/>
</dbReference>
<evidence type="ECO:0008006" key="5">
    <source>
        <dbReference type="Google" id="ProtNLM"/>
    </source>
</evidence>
<reference evidence="3 4" key="3">
    <citation type="submission" date="2019-11" db="EMBL/GenBank/DDBJ databases">
        <title>A de novo genome assembly of a pear dwarfing rootstock.</title>
        <authorList>
            <person name="Wang F."/>
            <person name="Wang J."/>
            <person name="Li S."/>
            <person name="Zhang Y."/>
            <person name="Fang M."/>
            <person name="Ma L."/>
            <person name="Zhao Y."/>
            <person name="Jiang S."/>
        </authorList>
    </citation>
    <scope>NUCLEOTIDE SEQUENCE [LARGE SCALE GENOMIC DNA]</scope>
    <source>
        <strain evidence="3">S2</strain>
        <tissue evidence="3">Leaf</tissue>
    </source>
</reference>
<proteinExistence type="predicted"/>
<dbReference type="GO" id="GO:0016616">
    <property type="term" value="F:oxidoreductase activity, acting on the CH-OH group of donors, NAD or NADP as acceptor"/>
    <property type="evidence" value="ECO:0007669"/>
    <property type="project" value="TreeGrafter"/>
</dbReference>
<dbReference type="AlphaFoldDB" id="A0A5N5EYB6"/>
<evidence type="ECO:0000313" key="3">
    <source>
        <dbReference type="EMBL" id="KAB2595493.1"/>
    </source>
</evidence>
<dbReference type="Gene3D" id="3.40.50.720">
    <property type="entry name" value="NAD(P)-binding Rossmann-like Domain"/>
    <property type="match status" value="1"/>
</dbReference>
<dbReference type="OrthoDB" id="2735536at2759"/>
<name>A0A5N5EYB6_9ROSA</name>
<gene>
    <name evidence="3" type="ORF">D8674_030943</name>
</gene>
<keyword evidence="2" id="KW-0560">Oxidoreductase</keyword>
<accession>A0A5N5EYB6</accession>
<dbReference type="PANTHER" id="PTHR10366">
    <property type="entry name" value="NAD DEPENDENT EPIMERASE/DEHYDRATASE"/>
    <property type="match status" value="1"/>
</dbReference>
<keyword evidence="1" id="KW-0521">NADP</keyword>
<organism evidence="3 4">
    <name type="scientific">Pyrus ussuriensis x Pyrus communis</name>
    <dbReference type="NCBI Taxonomy" id="2448454"/>
    <lineage>
        <taxon>Eukaryota</taxon>
        <taxon>Viridiplantae</taxon>
        <taxon>Streptophyta</taxon>
        <taxon>Embryophyta</taxon>
        <taxon>Tracheophyta</taxon>
        <taxon>Spermatophyta</taxon>
        <taxon>Magnoliopsida</taxon>
        <taxon>eudicotyledons</taxon>
        <taxon>Gunneridae</taxon>
        <taxon>Pentapetalae</taxon>
        <taxon>rosids</taxon>
        <taxon>fabids</taxon>
        <taxon>Rosales</taxon>
        <taxon>Rosaceae</taxon>
        <taxon>Amygdaloideae</taxon>
        <taxon>Maleae</taxon>
        <taxon>Pyrus</taxon>
    </lineage>
</organism>
<reference evidence="4" key="2">
    <citation type="submission" date="2019-10" db="EMBL/GenBank/DDBJ databases">
        <title>A de novo genome assembly of a pear dwarfing rootstock.</title>
        <authorList>
            <person name="Wang F."/>
            <person name="Wang J."/>
            <person name="Li S."/>
            <person name="Zhang Y."/>
            <person name="Fang M."/>
            <person name="Ma L."/>
            <person name="Zhao Y."/>
            <person name="Jiang S."/>
        </authorList>
    </citation>
    <scope>NUCLEOTIDE SEQUENCE [LARGE SCALE GENOMIC DNA]</scope>
</reference>
<dbReference type="PANTHER" id="PTHR10366:SF563">
    <property type="entry name" value="CINNAMOYL-COA REDUCTASE 16"/>
    <property type="match status" value="1"/>
</dbReference>
<protein>
    <recommendedName>
        <fullName evidence="5">Vestitone reductase-like</fullName>
    </recommendedName>
</protein>
<dbReference type="EMBL" id="SMOL01000781">
    <property type="protein sequence ID" value="KAB2595493.1"/>
    <property type="molecule type" value="Genomic_DNA"/>
</dbReference>
<comment type="caution">
    <text evidence="3">The sequence shown here is derived from an EMBL/GenBank/DDBJ whole genome shotgun (WGS) entry which is preliminary data.</text>
</comment>
<evidence type="ECO:0000313" key="4">
    <source>
        <dbReference type="Proteomes" id="UP000327157"/>
    </source>
</evidence>
<evidence type="ECO:0000256" key="1">
    <source>
        <dbReference type="ARBA" id="ARBA00022857"/>
    </source>
</evidence>
<keyword evidence="4" id="KW-1185">Reference proteome</keyword>